<dbReference type="PANTHER" id="PTHR43649:SF12">
    <property type="entry name" value="DIACETYLCHITOBIOSE BINDING PROTEIN DASA"/>
    <property type="match status" value="1"/>
</dbReference>
<keyword evidence="6" id="KW-1185">Reference proteome</keyword>
<dbReference type="SUPFAM" id="SSF53850">
    <property type="entry name" value="Periplasmic binding protein-like II"/>
    <property type="match status" value="1"/>
</dbReference>
<evidence type="ECO:0000256" key="1">
    <source>
        <dbReference type="ARBA" id="ARBA00008520"/>
    </source>
</evidence>
<dbReference type="RefSeq" id="WP_144845414.1">
    <property type="nucleotide sequence ID" value="NZ_VNJI01000008.1"/>
</dbReference>
<dbReference type="AlphaFoldDB" id="A0A559KE22"/>
<comment type="similarity">
    <text evidence="1">Belongs to the bacterial solute-binding protein 1 family.</text>
</comment>
<evidence type="ECO:0000256" key="3">
    <source>
        <dbReference type="ARBA" id="ARBA00022729"/>
    </source>
</evidence>
<name>A0A559KE22_9BACL</name>
<dbReference type="PROSITE" id="PS51257">
    <property type="entry name" value="PROKAR_LIPOPROTEIN"/>
    <property type="match status" value="1"/>
</dbReference>
<proteinExistence type="inferred from homology"/>
<feature type="chain" id="PRO_5021709908" evidence="4">
    <location>
        <begin position="28"/>
        <end position="433"/>
    </location>
</feature>
<dbReference type="GO" id="GO:0055085">
    <property type="term" value="P:transmembrane transport"/>
    <property type="evidence" value="ECO:0007669"/>
    <property type="project" value="InterPro"/>
</dbReference>
<sequence length="433" mass="47781">MKQSFRKMTAISMSALLLAGVAAGCGAKTGQNNTAAPGAAGGKQVTLKIFQFKVEINEALNRMKDEYEKTHPNVKLQIETVGGGADYGAALKTKFASNDQPDIFNNGGFREADTWMEHLEDLSDQPWVKDVLPVAKAPMTKDGKLYGMPMNIEGYGFIYNKDLFTKAGITELPKTLSQLEEAAKKLQAAGITPFANGFQEWWILGIHNLNVAMARQADPDKYITGLFDGSQKFGGPVFDDWTKLLDLTVKYGQPNPLTTDYNTQVTNFATGKAAMMQQGNWTQVQIDKITPNLNIGVLPMPINEDAAANDKVFVGVPNNWVINKNSTVKAEAKEFLNWMVTSDTGKNYMTKEFKFIPAFASINADVKDLGPIAGDILKYSKDNKVLGWNWPKYPDGATQEFGATMQAYIAGKQTKDQMYASFQKTWDNLKAKK</sequence>
<dbReference type="Proteomes" id="UP000317036">
    <property type="component" value="Unassembled WGS sequence"/>
</dbReference>
<dbReference type="Gene3D" id="3.40.190.10">
    <property type="entry name" value="Periplasmic binding protein-like II"/>
    <property type="match status" value="2"/>
</dbReference>
<reference evidence="5 6" key="1">
    <citation type="submission" date="2019-07" db="EMBL/GenBank/DDBJ databases">
        <authorList>
            <person name="Kim J."/>
        </authorList>
    </citation>
    <scope>NUCLEOTIDE SEQUENCE [LARGE SCALE GENOMIC DNA]</scope>
    <source>
        <strain evidence="5 6">JC52</strain>
    </source>
</reference>
<dbReference type="EMBL" id="VNJI01000008">
    <property type="protein sequence ID" value="TVY10380.1"/>
    <property type="molecule type" value="Genomic_DNA"/>
</dbReference>
<protein>
    <submittedName>
        <fullName evidence="5">Carbohydrate ABC transporter substrate-binding protein</fullName>
    </submittedName>
</protein>
<accession>A0A559KE22</accession>
<dbReference type="InterPro" id="IPR006061">
    <property type="entry name" value="SBP_1_CS"/>
</dbReference>
<organism evidence="5 6">
    <name type="scientific">Paenibacillus cremeus</name>
    <dbReference type="NCBI Taxonomy" id="2163881"/>
    <lineage>
        <taxon>Bacteria</taxon>
        <taxon>Bacillati</taxon>
        <taxon>Bacillota</taxon>
        <taxon>Bacilli</taxon>
        <taxon>Bacillales</taxon>
        <taxon>Paenibacillaceae</taxon>
        <taxon>Paenibacillus</taxon>
    </lineage>
</organism>
<keyword evidence="2" id="KW-0813">Transport</keyword>
<dbReference type="InterPro" id="IPR050490">
    <property type="entry name" value="Bact_solute-bd_prot1"/>
</dbReference>
<evidence type="ECO:0000256" key="2">
    <source>
        <dbReference type="ARBA" id="ARBA00022448"/>
    </source>
</evidence>
<feature type="signal peptide" evidence="4">
    <location>
        <begin position="1"/>
        <end position="27"/>
    </location>
</feature>
<gene>
    <name evidence="5" type="ORF">FPZ49_08245</name>
</gene>
<evidence type="ECO:0000313" key="5">
    <source>
        <dbReference type="EMBL" id="TVY10380.1"/>
    </source>
</evidence>
<dbReference type="InterPro" id="IPR006059">
    <property type="entry name" value="SBP"/>
</dbReference>
<dbReference type="Pfam" id="PF01547">
    <property type="entry name" value="SBP_bac_1"/>
    <property type="match status" value="1"/>
</dbReference>
<dbReference type="PANTHER" id="PTHR43649">
    <property type="entry name" value="ARABINOSE-BINDING PROTEIN-RELATED"/>
    <property type="match status" value="1"/>
</dbReference>
<evidence type="ECO:0000256" key="4">
    <source>
        <dbReference type="SAM" id="SignalP"/>
    </source>
</evidence>
<evidence type="ECO:0000313" key="6">
    <source>
        <dbReference type="Proteomes" id="UP000317036"/>
    </source>
</evidence>
<keyword evidence="3 4" id="KW-0732">Signal</keyword>
<dbReference type="OrthoDB" id="9763054at2"/>
<dbReference type="PROSITE" id="PS01037">
    <property type="entry name" value="SBP_BACTERIAL_1"/>
    <property type="match status" value="1"/>
</dbReference>
<comment type="caution">
    <text evidence="5">The sequence shown here is derived from an EMBL/GenBank/DDBJ whole genome shotgun (WGS) entry which is preliminary data.</text>
</comment>